<evidence type="ECO:0000313" key="1">
    <source>
        <dbReference type="EMBL" id="KKM15058.1"/>
    </source>
</evidence>
<dbReference type="AlphaFoldDB" id="A0A0F9JYW4"/>
<gene>
    <name evidence="1" type="ORF">LCGC14_1699890</name>
</gene>
<organism evidence="1">
    <name type="scientific">marine sediment metagenome</name>
    <dbReference type="NCBI Taxonomy" id="412755"/>
    <lineage>
        <taxon>unclassified sequences</taxon>
        <taxon>metagenomes</taxon>
        <taxon>ecological metagenomes</taxon>
    </lineage>
</organism>
<dbReference type="EMBL" id="LAZR01015000">
    <property type="protein sequence ID" value="KKM15058.1"/>
    <property type="molecule type" value="Genomic_DNA"/>
</dbReference>
<accession>A0A0F9JYW4</accession>
<proteinExistence type="predicted"/>
<reference evidence="1" key="1">
    <citation type="journal article" date="2015" name="Nature">
        <title>Complex archaea that bridge the gap between prokaryotes and eukaryotes.</title>
        <authorList>
            <person name="Spang A."/>
            <person name="Saw J.H."/>
            <person name="Jorgensen S.L."/>
            <person name="Zaremba-Niedzwiedzka K."/>
            <person name="Martijn J."/>
            <person name="Lind A.E."/>
            <person name="van Eijk R."/>
            <person name="Schleper C."/>
            <person name="Guy L."/>
            <person name="Ettema T.J."/>
        </authorList>
    </citation>
    <scope>NUCLEOTIDE SEQUENCE</scope>
</reference>
<name>A0A0F9JYW4_9ZZZZ</name>
<protein>
    <submittedName>
        <fullName evidence="1">Uncharacterized protein</fullName>
    </submittedName>
</protein>
<sequence>MYDQKIKSARQIIETHNENAEEKIVFEDFKNKLQDLGGTSEDALAVCSYEDLEKCGLPRIMARQIARIFRAENGDGSNKSTYISYKKAGMMTPKELLERYNPQDVKNAVGKRLEELSGKKRCIVFKEDGSVDVKESEKLLKAIMSNFEEIDKTTTEDGRVVQIYKVGERTNFYVDMNPLYGDALRPGFICSHTSRSWEKISLIVRQLIYIANHHTQEIKISNVDDVHNVIDMASKDEAEGIFRNRYRSASLRFDEFKESGNLPTLKIKLAGAREIDKKKNNPFGSNKRF</sequence>
<comment type="caution">
    <text evidence="1">The sequence shown here is derived from an EMBL/GenBank/DDBJ whole genome shotgun (WGS) entry which is preliminary data.</text>
</comment>